<name>A0A0E9VUH2_ANGAN</name>
<proteinExistence type="predicted"/>
<evidence type="ECO:0000313" key="1">
    <source>
        <dbReference type="EMBL" id="JAH80970.1"/>
    </source>
</evidence>
<dbReference type="EMBL" id="GBXM01027607">
    <property type="protein sequence ID" value="JAH80970.1"/>
    <property type="molecule type" value="Transcribed_RNA"/>
</dbReference>
<dbReference type="AlphaFoldDB" id="A0A0E9VUH2"/>
<protein>
    <submittedName>
        <fullName evidence="1">Uncharacterized protein</fullName>
    </submittedName>
</protein>
<reference evidence="1" key="2">
    <citation type="journal article" date="2015" name="Fish Shellfish Immunol.">
        <title>Early steps in the European eel (Anguilla anguilla)-Vibrio vulnificus interaction in the gills: Role of the RtxA13 toxin.</title>
        <authorList>
            <person name="Callol A."/>
            <person name="Pajuelo D."/>
            <person name="Ebbesson L."/>
            <person name="Teles M."/>
            <person name="MacKenzie S."/>
            <person name="Amaro C."/>
        </authorList>
    </citation>
    <scope>NUCLEOTIDE SEQUENCE</scope>
</reference>
<reference evidence="1" key="1">
    <citation type="submission" date="2014-11" db="EMBL/GenBank/DDBJ databases">
        <authorList>
            <person name="Amaro Gonzalez C."/>
        </authorList>
    </citation>
    <scope>NUCLEOTIDE SEQUENCE</scope>
</reference>
<sequence length="68" mass="8192">MQKYLPFVTHLNSLVGIKLHKTFQSENEILKQSLYFLPLYTHKIYMYIVKYILKICQSFSVPFLYSLQ</sequence>
<organism evidence="1">
    <name type="scientific">Anguilla anguilla</name>
    <name type="common">European freshwater eel</name>
    <name type="synonym">Muraena anguilla</name>
    <dbReference type="NCBI Taxonomy" id="7936"/>
    <lineage>
        <taxon>Eukaryota</taxon>
        <taxon>Metazoa</taxon>
        <taxon>Chordata</taxon>
        <taxon>Craniata</taxon>
        <taxon>Vertebrata</taxon>
        <taxon>Euteleostomi</taxon>
        <taxon>Actinopterygii</taxon>
        <taxon>Neopterygii</taxon>
        <taxon>Teleostei</taxon>
        <taxon>Anguilliformes</taxon>
        <taxon>Anguillidae</taxon>
        <taxon>Anguilla</taxon>
    </lineage>
</organism>
<accession>A0A0E9VUH2</accession>